<proteinExistence type="predicted"/>
<protein>
    <submittedName>
        <fullName evidence="2">Uncharacterized protein</fullName>
    </submittedName>
</protein>
<evidence type="ECO:0000313" key="3">
    <source>
        <dbReference type="Proteomes" id="UP000321287"/>
    </source>
</evidence>
<accession>A0AAN4U362</accession>
<evidence type="ECO:0000313" key="2">
    <source>
        <dbReference type="EMBL" id="GEL54148.1"/>
    </source>
</evidence>
<dbReference type="AlphaFoldDB" id="A0AAN4U362"/>
<comment type="caution">
    <text evidence="2">The sequence shown here is derived from an EMBL/GenBank/DDBJ whole genome shotgun (WGS) entry which is preliminary data.</text>
</comment>
<keyword evidence="3" id="KW-1185">Reference proteome</keyword>
<dbReference type="Proteomes" id="UP000321287">
    <property type="component" value="Unassembled WGS sequence"/>
</dbReference>
<dbReference type="EMBL" id="BJVS01000006">
    <property type="protein sequence ID" value="GEL54148.1"/>
    <property type="molecule type" value="Genomic_DNA"/>
</dbReference>
<evidence type="ECO:0000256" key="1">
    <source>
        <dbReference type="SAM" id="MobiDB-lite"/>
    </source>
</evidence>
<name>A0AAN4U362_9PROT</name>
<gene>
    <name evidence="2" type="ORF">ABO01nite_21550</name>
</gene>
<reference evidence="2 3" key="1">
    <citation type="submission" date="2019-07" db="EMBL/GenBank/DDBJ databases">
        <title>Whole genome shotgun sequence of Asaia bogorensis NBRC 16594.</title>
        <authorList>
            <person name="Hosoyama A."/>
            <person name="Uohara A."/>
            <person name="Ohji S."/>
            <person name="Ichikawa N."/>
        </authorList>
    </citation>
    <scope>NUCLEOTIDE SEQUENCE [LARGE SCALE GENOMIC DNA]</scope>
    <source>
        <strain evidence="2 3">NBRC 16594</strain>
    </source>
</reference>
<organism evidence="2 3">
    <name type="scientific">Asaia bogorensis NBRC 16594</name>
    <dbReference type="NCBI Taxonomy" id="1231624"/>
    <lineage>
        <taxon>Bacteria</taxon>
        <taxon>Pseudomonadati</taxon>
        <taxon>Pseudomonadota</taxon>
        <taxon>Alphaproteobacteria</taxon>
        <taxon>Acetobacterales</taxon>
        <taxon>Acetobacteraceae</taxon>
        <taxon>Asaia</taxon>
    </lineage>
</organism>
<sequence length="70" mass="7624">MARPPGSVRPKASVMESISWLLLRMFWAMQAEIGMAGLPGEGELHPVSPIKKTSSAKRLTRPAHPDTVKS</sequence>
<feature type="region of interest" description="Disordered" evidence="1">
    <location>
        <begin position="38"/>
        <end position="70"/>
    </location>
</feature>